<dbReference type="Proteomes" id="UP001205185">
    <property type="component" value="Unassembled WGS sequence"/>
</dbReference>
<keyword evidence="4" id="KW-1185">Reference proteome</keyword>
<proteinExistence type="inferred from homology"/>
<protein>
    <submittedName>
        <fullName evidence="3">Amidase</fullName>
    </submittedName>
</protein>
<dbReference type="PANTHER" id="PTHR11895:SF7">
    <property type="entry name" value="GLUTAMYL-TRNA(GLN) AMIDOTRANSFERASE SUBUNIT A, MITOCHONDRIAL"/>
    <property type="match status" value="1"/>
</dbReference>
<dbReference type="EMBL" id="JAMTCO010000001">
    <property type="protein sequence ID" value="MCP2267861.1"/>
    <property type="molecule type" value="Genomic_DNA"/>
</dbReference>
<gene>
    <name evidence="3" type="ORF">LV75_000343</name>
</gene>
<sequence length="361" mass="37517">MIADYVATAAVEIARMVNHGQVTAVEIARMALARLDQVDGWANAFRTVEREGAVVAARQVDRLVASGAVLPLAGVPIGVKAKTGRAAFVRAGCVVLGTTSVPGPGTPWRTWGRNDRGLTLNPWHSERSPGGSSAGSAVAVATGVVPIATGGDGAGSVRIPAAWCGVIGVKVTSGDVVAPGVLAAWPQDAKAAAEVLLGRELDPRAAAGVWSGDLGFATTDPEQAAVARESIRVPLEDIAVDLVDPQEAWFRHRAGEGVDVSENLRRLAAIFERVDLILTPTTPNPPHGHDGPGATMSTALTWLFNLTGHPAASIPAGFTEDGCPVGLQVIARRGREEDLLAPIRPQWTQAPIRPPASPPPR</sequence>
<comment type="caution">
    <text evidence="3">The sequence shown here is derived from an EMBL/GenBank/DDBJ whole genome shotgun (WGS) entry which is preliminary data.</text>
</comment>
<dbReference type="PANTHER" id="PTHR11895">
    <property type="entry name" value="TRANSAMIDASE"/>
    <property type="match status" value="1"/>
</dbReference>
<evidence type="ECO:0000256" key="1">
    <source>
        <dbReference type="ARBA" id="ARBA00009199"/>
    </source>
</evidence>
<dbReference type="InterPro" id="IPR023631">
    <property type="entry name" value="Amidase_dom"/>
</dbReference>
<name>A0ABT1I5K5_9PSEU</name>
<comment type="similarity">
    <text evidence="1">Belongs to the amidase family.</text>
</comment>
<reference evidence="3 4" key="1">
    <citation type="submission" date="2022-06" db="EMBL/GenBank/DDBJ databases">
        <title>Genomic Encyclopedia of Archaeal and Bacterial Type Strains, Phase II (KMG-II): from individual species to whole genera.</title>
        <authorList>
            <person name="Goeker M."/>
        </authorList>
    </citation>
    <scope>NUCLEOTIDE SEQUENCE [LARGE SCALE GENOMIC DNA]</scope>
    <source>
        <strain evidence="3 4">DSM 44255</strain>
    </source>
</reference>
<dbReference type="Gene3D" id="3.90.1300.10">
    <property type="entry name" value="Amidase signature (AS) domain"/>
    <property type="match status" value="2"/>
</dbReference>
<evidence type="ECO:0000259" key="2">
    <source>
        <dbReference type="Pfam" id="PF01425"/>
    </source>
</evidence>
<dbReference type="Pfam" id="PF01425">
    <property type="entry name" value="Amidase"/>
    <property type="match status" value="2"/>
</dbReference>
<feature type="domain" description="Amidase" evidence="2">
    <location>
        <begin position="264"/>
        <end position="340"/>
    </location>
</feature>
<organism evidence="3 4">
    <name type="scientific">Actinokineospora diospyrosa</name>
    <dbReference type="NCBI Taxonomy" id="103728"/>
    <lineage>
        <taxon>Bacteria</taxon>
        <taxon>Bacillati</taxon>
        <taxon>Actinomycetota</taxon>
        <taxon>Actinomycetes</taxon>
        <taxon>Pseudonocardiales</taxon>
        <taxon>Pseudonocardiaceae</taxon>
        <taxon>Actinokineospora</taxon>
    </lineage>
</organism>
<feature type="domain" description="Amidase" evidence="2">
    <location>
        <begin position="90"/>
        <end position="182"/>
    </location>
</feature>
<evidence type="ECO:0000313" key="3">
    <source>
        <dbReference type="EMBL" id="MCP2267861.1"/>
    </source>
</evidence>
<dbReference type="InterPro" id="IPR036928">
    <property type="entry name" value="AS_sf"/>
</dbReference>
<dbReference type="RefSeq" id="WP_301318445.1">
    <property type="nucleotide sequence ID" value="NZ_BAAAVB010000002.1"/>
</dbReference>
<accession>A0ABT1I5K5</accession>
<evidence type="ECO:0000313" key="4">
    <source>
        <dbReference type="Proteomes" id="UP001205185"/>
    </source>
</evidence>
<dbReference type="SUPFAM" id="SSF75304">
    <property type="entry name" value="Amidase signature (AS) enzymes"/>
    <property type="match status" value="1"/>
</dbReference>
<dbReference type="InterPro" id="IPR000120">
    <property type="entry name" value="Amidase"/>
</dbReference>